<dbReference type="InterPro" id="IPR036117">
    <property type="entry name" value="DhaL_dom_sf"/>
</dbReference>
<dbReference type="InterPro" id="IPR050861">
    <property type="entry name" value="Dihydroxyacetone_Kinase"/>
</dbReference>
<feature type="domain" description="DhaL" evidence="5">
    <location>
        <begin position="389"/>
        <end position="578"/>
    </location>
</feature>
<dbReference type="PANTHER" id="PTHR28629">
    <property type="entry name" value="TRIOKINASE/FMN CYCLASE"/>
    <property type="match status" value="1"/>
</dbReference>
<evidence type="ECO:0000313" key="8">
    <source>
        <dbReference type="Proteomes" id="UP000264006"/>
    </source>
</evidence>
<evidence type="ECO:0000256" key="1">
    <source>
        <dbReference type="ARBA" id="ARBA00022679"/>
    </source>
</evidence>
<dbReference type="Gene3D" id="3.30.1180.20">
    <property type="entry name" value="Dihydroxyacetone kinase, domain 2"/>
    <property type="match status" value="1"/>
</dbReference>
<dbReference type="GO" id="GO:0005829">
    <property type="term" value="C:cytosol"/>
    <property type="evidence" value="ECO:0007669"/>
    <property type="project" value="TreeGrafter"/>
</dbReference>
<keyword evidence="3 7" id="KW-0418">Kinase</keyword>
<dbReference type="AlphaFoldDB" id="A0A346XXD9"/>
<dbReference type="Pfam" id="PF02734">
    <property type="entry name" value="Dak2"/>
    <property type="match status" value="1"/>
</dbReference>
<proteinExistence type="predicted"/>
<dbReference type="Proteomes" id="UP000264006">
    <property type="component" value="Chromosome"/>
</dbReference>
<gene>
    <name evidence="7" type="ORF">DVS28_a2204</name>
</gene>
<dbReference type="Gene3D" id="1.25.40.340">
    <property type="match status" value="1"/>
</dbReference>
<dbReference type="PROSITE" id="PS51481">
    <property type="entry name" value="DHAK"/>
    <property type="match status" value="1"/>
</dbReference>
<dbReference type="GO" id="GO:0019563">
    <property type="term" value="P:glycerol catabolic process"/>
    <property type="evidence" value="ECO:0007669"/>
    <property type="project" value="TreeGrafter"/>
</dbReference>
<sequence length="586" mass="59662">MPLIQPCHDVSIARRLDTGQGGWDAWFWFGAGTQAHMGTSRFHNDRDELVQQAIDGHLRTTPGLARLDGYPGTKVVVRTDADPAAVAILSGGGSGHEPAHVGYVGQGMLTAAVAGELFASPAVDAVETAIAHVTTEAGCVLVVKDYTGDRLNFGLAAQRARADGHEIRVVTVADDIALPDAEHPRGLAGTVLVHKLAGHLAREGADVDTIAEAAQALADDCRTIGLALTTATMPTAGEEGRFDDDVAEVGLGIHGEPGVERIPTGDATDYAELLADRLLDGAPDGPLIVLINDLGAVPPVELGVLVDALLAGPLGERAELVVGPGRFMTSLDMYGVSVTIAPLDDQRRAALTSPVEPAAWSSPVPVRAPEVLELPTREGGEAVEPSDHPGRRTALEAVADRLAAARDELDTLDSAVGDGDTGTTFAAGGRAIAESLDELPLADLPALLGALSARVTGAMGGSAGALVGLLLDGMRGALADGEEPPAALAAGLEAMQEHGGAAEGDRTMLDALWPAQRVLADGGDLEEAADVARKAAQATAEIDETGAGRSSYVGADALVGNPDPGAIVAAHVLEAFAAAVCGGTDG</sequence>
<keyword evidence="8" id="KW-1185">Reference proteome</keyword>
<dbReference type="Pfam" id="PF02733">
    <property type="entry name" value="Dak1"/>
    <property type="match status" value="1"/>
</dbReference>
<dbReference type="SMART" id="SM01120">
    <property type="entry name" value="Dak2"/>
    <property type="match status" value="1"/>
</dbReference>
<dbReference type="GO" id="GO:0005524">
    <property type="term" value="F:ATP binding"/>
    <property type="evidence" value="ECO:0007669"/>
    <property type="project" value="UniProtKB-KW"/>
</dbReference>
<dbReference type="InterPro" id="IPR004007">
    <property type="entry name" value="DhaL_dom"/>
</dbReference>
<reference evidence="7 8" key="1">
    <citation type="submission" date="2018-09" db="EMBL/GenBank/DDBJ databases">
        <title>Complete genome sequence of Euzebya sp. DY32-46 isolated from seawater of Pacific Ocean.</title>
        <authorList>
            <person name="Xu L."/>
            <person name="Wu Y.-H."/>
            <person name="Xu X.-W."/>
        </authorList>
    </citation>
    <scope>NUCLEOTIDE SEQUENCE [LARGE SCALE GENOMIC DNA]</scope>
    <source>
        <strain evidence="7 8">DY32-46</strain>
    </source>
</reference>
<evidence type="ECO:0000256" key="4">
    <source>
        <dbReference type="ARBA" id="ARBA00022840"/>
    </source>
</evidence>
<feature type="domain" description="DhaK" evidence="6">
    <location>
        <begin position="45"/>
        <end position="360"/>
    </location>
</feature>
<organism evidence="7 8">
    <name type="scientific">Euzebya pacifica</name>
    <dbReference type="NCBI Taxonomy" id="1608957"/>
    <lineage>
        <taxon>Bacteria</taxon>
        <taxon>Bacillati</taxon>
        <taxon>Actinomycetota</taxon>
        <taxon>Nitriliruptoria</taxon>
        <taxon>Euzebyales</taxon>
    </lineage>
</organism>
<keyword evidence="2" id="KW-0547">Nucleotide-binding</keyword>
<protein>
    <submittedName>
        <fullName evidence="7">Dihydroxyacetone kinase, ATP-dependent</fullName>
    </submittedName>
</protein>
<keyword evidence="4" id="KW-0067">ATP-binding</keyword>
<dbReference type="PANTHER" id="PTHR28629:SF4">
    <property type="entry name" value="TRIOKINASE_FMN CYCLASE"/>
    <property type="match status" value="1"/>
</dbReference>
<dbReference type="SUPFAM" id="SSF82549">
    <property type="entry name" value="DAK1/DegV-like"/>
    <property type="match status" value="1"/>
</dbReference>
<dbReference type="KEGG" id="euz:DVS28_a2204"/>
<dbReference type="FunFam" id="3.40.50.10440:FF:000001">
    <property type="entry name" value="Dihydroxyacetone kinase, DhaK subunit"/>
    <property type="match status" value="1"/>
</dbReference>
<dbReference type="SUPFAM" id="SSF101473">
    <property type="entry name" value="DhaL-like"/>
    <property type="match status" value="1"/>
</dbReference>
<evidence type="ECO:0000259" key="6">
    <source>
        <dbReference type="PROSITE" id="PS51481"/>
    </source>
</evidence>
<dbReference type="EMBL" id="CP031165">
    <property type="protein sequence ID" value="AXV06886.1"/>
    <property type="molecule type" value="Genomic_DNA"/>
</dbReference>
<evidence type="ECO:0000259" key="5">
    <source>
        <dbReference type="PROSITE" id="PS51480"/>
    </source>
</evidence>
<evidence type="ECO:0000256" key="2">
    <source>
        <dbReference type="ARBA" id="ARBA00022741"/>
    </source>
</evidence>
<dbReference type="GO" id="GO:0004371">
    <property type="term" value="F:glycerone kinase activity"/>
    <property type="evidence" value="ECO:0007669"/>
    <property type="project" value="InterPro"/>
</dbReference>
<keyword evidence="1" id="KW-0808">Transferase</keyword>
<dbReference type="Gene3D" id="3.40.50.10440">
    <property type="entry name" value="Dihydroxyacetone kinase, domain 1"/>
    <property type="match status" value="1"/>
</dbReference>
<name>A0A346XXD9_9ACTN</name>
<dbReference type="InterPro" id="IPR004006">
    <property type="entry name" value="DhaK_dom"/>
</dbReference>
<accession>A0A346XXD9</accession>
<evidence type="ECO:0000313" key="7">
    <source>
        <dbReference type="EMBL" id="AXV06886.1"/>
    </source>
</evidence>
<evidence type="ECO:0000256" key="3">
    <source>
        <dbReference type="ARBA" id="ARBA00022777"/>
    </source>
</evidence>
<dbReference type="PROSITE" id="PS51480">
    <property type="entry name" value="DHAL"/>
    <property type="match status" value="1"/>
</dbReference>